<gene>
    <name evidence="2" type="ORF">BCM14_0310</name>
</gene>
<accession>A0A2T0XML2</accession>
<protein>
    <recommendedName>
        <fullName evidence="4">Prevent-host-death protein</fullName>
    </recommendedName>
</protein>
<proteinExistence type="inferred from homology"/>
<sequence>MSTISANDLKTKGVKAIEEALATQPEAAVSVRGQIKYIVMSGEQYQYLRECELEAALAESKADLDAGRYVKETVAQHIRRINKLNTKLAA</sequence>
<organism evidence="2 3">
    <name type="scientific">Jezberella montanilacus</name>
    <dbReference type="NCBI Taxonomy" id="323426"/>
    <lineage>
        <taxon>Bacteria</taxon>
        <taxon>Pseudomonadati</taxon>
        <taxon>Pseudomonadota</taxon>
        <taxon>Betaproteobacteria</taxon>
        <taxon>Burkholderiales</taxon>
        <taxon>Alcaligenaceae</taxon>
        <taxon>Jezberella</taxon>
    </lineage>
</organism>
<evidence type="ECO:0008006" key="4">
    <source>
        <dbReference type="Google" id="ProtNLM"/>
    </source>
</evidence>
<dbReference type="RefSeq" id="WP_106226242.1">
    <property type="nucleotide sequence ID" value="NZ_PVTV01000005.1"/>
</dbReference>
<dbReference type="InterPro" id="IPR036165">
    <property type="entry name" value="YefM-like_sf"/>
</dbReference>
<name>A0A2T0XML2_9BURK</name>
<dbReference type="AlphaFoldDB" id="A0A2T0XML2"/>
<evidence type="ECO:0000313" key="3">
    <source>
        <dbReference type="Proteomes" id="UP000238308"/>
    </source>
</evidence>
<comment type="caution">
    <text evidence="2">The sequence shown here is derived from an EMBL/GenBank/DDBJ whole genome shotgun (WGS) entry which is preliminary data.</text>
</comment>
<reference evidence="2 3" key="1">
    <citation type="submission" date="2018-03" db="EMBL/GenBank/DDBJ databases">
        <title>Genomic Encyclopedia of Type Strains, Phase III (KMG-III): the genomes of soil and plant-associated and newly described type strains.</title>
        <authorList>
            <person name="Whitman W."/>
        </authorList>
    </citation>
    <scope>NUCLEOTIDE SEQUENCE [LARGE SCALE GENOMIC DNA]</scope>
    <source>
        <strain evidence="2 3">MWH-P2sevCIIIb</strain>
    </source>
</reference>
<comment type="similarity">
    <text evidence="1">Belongs to the phD/YefM antitoxin family.</text>
</comment>
<dbReference type="Proteomes" id="UP000238308">
    <property type="component" value="Unassembled WGS sequence"/>
</dbReference>
<dbReference type="EMBL" id="PVTV01000005">
    <property type="protein sequence ID" value="PRZ00171.1"/>
    <property type="molecule type" value="Genomic_DNA"/>
</dbReference>
<keyword evidence="3" id="KW-1185">Reference proteome</keyword>
<evidence type="ECO:0000313" key="2">
    <source>
        <dbReference type="EMBL" id="PRZ00171.1"/>
    </source>
</evidence>
<dbReference type="OrthoDB" id="9814740at2"/>
<evidence type="ECO:0000256" key="1">
    <source>
        <dbReference type="ARBA" id="ARBA00009981"/>
    </source>
</evidence>
<dbReference type="SUPFAM" id="SSF143120">
    <property type="entry name" value="YefM-like"/>
    <property type="match status" value="1"/>
</dbReference>